<name>A0A9X3MV13_9ACTN</name>
<dbReference type="Gene3D" id="3.30.530.20">
    <property type="match status" value="1"/>
</dbReference>
<dbReference type="RefSeq" id="WP_270042256.1">
    <property type="nucleotide sequence ID" value="NZ_JAPDOD010000022.1"/>
</dbReference>
<reference evidence="3" key="1">
    <citation type="submission" date="2022-10" db="EMBL/GenBank/DDBJ databases">
        <title>The WGS of Solirubrobacter ginsenosidimutans DSM 21036.</title>
        <authorList>
            <person name="Jiang Z."/>
        </authorList>
    </citation>
    <scope>NUCLEOTIDE SEQUENCE</scope>
    <source>
        <strain evidence="3">DSM 21036</strain>
    </source>
</reference>
<evidence type="ECO:0000313" key="3">
    <source>
        <dbReference type="EMBL" id="MDA0163015.1"/>
    </source>
</evidence>
<feature type="domain" description="Activator of Hsp90 ATPase homologue 1/2-like C-terminal" evidence="2">
    <location>
        <begin position="13"/>
        <end position="132"/>
    </location>
</feature>
<proteinExistence type="inferred from homology"/>
<dbReference type="InterPro" id="IPR023393">
    <property type="entry name" value="START-like_dom_sf"/>
</dbReference>
<dbReference type="Proteomes" id="UP001149140">
    <property type="component" value="Unassembled WGS sequence"/>
</dbReference>
<dbReference type="InterPro" id="IPR013538">
    <property type="entry name" value="ASHA1/2-like_C"/>
</dbReference>
<dbReference type="SUPFAM" id="SSF55961">
    <property type="entry name" value="Bet v1-like"/>
    <property type="match status" value="1"/>
</dbReference>
<protein>
    <submittedName>
        <fullName evidence="3">SRPBCC domain-containing protein</fullName>
    </submittedName>
</protein>
<dbReference type="Pfam" id="PF08327">
    <property type="entry name" value="AHSA1"/>
    <property type="match status" value="1"/>
</dbReference>
<gene>
    <name evidence="3" type="ORF">OM076_22270</name>
</gene>
<evidence type="ECO:0000259" key="2">
    <source>
        <dbReference type="Pfam" id="PF08327"/>
    </source>
</evidence>
<comment type="similarity">
    <text evidence="1">Belongs to the AHA1 family.</text>
</comment>
<sequence length="146" mass="16490">MEPLELAFTVECSPEHAFDTWARRIGTWWPKGHSVSADPGLKVTLEPRVGGRIFERTPDGTEHEWGEVVAWDPPHRLSYLWHLRTDRADATEVTVAFTGEGEHTLVTIVHSGWERLGAKADAWRERNHRGWGGLVGHYRAACSVTL</sequence>
<evidence type="ECO:0000256" key="1">
    <source>
        <dbReference type="ARBA" id="ARBA00006817"/>
    </source>
</evidence>
<keyword evidence="4" id="KW-1185">Reference proteome</keyword>
<evidence type="ECO:0000313" key="4">
    <source>
        <dbReference type="Proteomes" id="UP001149140"/>
    </source>
</evidence>
<organism evidence="3 4">
    <name type="scientific">Solirubrobacter ginsenosidimutans</name>
    <dbReference type="NCBI Taxonomy" id="490573"/>
    <lineage>
        <taxon>Bacteria</taxon>
        <taxon>Bacillati</taxon>
        <taxon>Actinomycetota</taxon>
        <taxon>Thermoleophilia</taxon>
        <taxon>Solirubrobacterales</taxon>
        <taxon>Solirubrobacteraceae</taxon>
        <taxon>Solirubrobacter</taxon>
    </lineage>
</organism>
<accession>A0A9X3MV13</accession>
<dbReference type="EMBL" id="JAPDOD010000022">
    <property type="protein sequence ID" value="MDA0163015.1"/>
    <property type="molecule type" value="Genomic_DNA"/>
</dbReference>
<dbReference type="AlphaFoldDB" id="A0A9X3MV13"/>
<comment type="caution">
    <text evidence="3">The sequence shown here is derived from an EMBL/GenBank/DDBJ whole genome shotgun (WGS) entry which is preliminary data.</text>
</comment>